<dbReference type="Proteomes" id="UP000193560">
    <property type="component" value="Unassembled WGS sequence"/>
</dbReference>
<comment type="caution">
    <text evidence="2">The sequence shown here is derived from an EMBL/GenBank/DDBJ whole genome shotgun (WGS) entry which is preliminary data.</text>
</comment>
<accession>A0A1X2IUA1</accession>
<keyword evidence="3" id="KW-1185">Reference proteome</keyword>
<dbReference type="OrthoDB" id="2226574at2759"/>
<evidence type="ECO:0000313" key="2">
    <source>
        <dbReference type="EMBL" id="ORZ22357.1"/>
    </source>
</evidence>
<protein>
    <submittedName>
        <fullName evidence="2">Uncharacterized protein</fullName>
    </submittedName>
</protein>
<evidence type="ECO:0000256" key="1">
    <source>
        <dbReference type="SAM" id="MobiDB-lite"/>
    </source>
</evidence>
<dbReference type="AlphaFoldDB" id="A0A1X2IUA1"/>
<evidence type="ECO:0000313" key="3">
    <source>
        <dbReference type="Proteomes" id="UP000193560"/>
    </source>
</evidence>
<feature type="region of interest" description="Disordered" evidence="1">
    <location>
        <begin position="202"/>
        <end position="228"/>
    </location>
</feature>
<gene>
    <name evidence="2" type="ORF">BCR42DRAFT_487925</name>
</gene>
<dbReference type="EMBL" id="MCGE01000004">
    <property type="protein sequence ID" value="ORZ22357.1"/>
    <property type="molecule type" value="Genomic_DNA"/>
</dbReference>
<name>A0A1X2IUA1_9FUNG</name>
<reference evidence="2 3" key="1">
    <citation type="submission" date="2016-07" db="EMBL/GenBank/DDBJ databases">
        <title>Pervasive Adenine N6-methylation of Active Genes in Fungi.</title>
        <authorList>
            <consortium name="DOE Joint Genome Institute"/>
            <person name="Mondo S.J."/>
            <person name="Dannebaum R.O."/>
            <person name="Kuo R.C."/>
            <person name="Labutti K."/>
            <person name="Haridas S."/>
            <person name="Kuo A."/>
            <person name="Salamov A."/>
            <person name="Ahrendt S.R."/>
            <person name="Lipzen A."/>
            <person name="Sullivan W."/>
            <person name="Andreopoulos W.B."/>
            <person name="Clum A."/>
            <person name="Lindquist E."/>
            <person name="Daum C."/>
            <person name="Ramamoorthy G.K."/>
            <person name="Gryganskyi A."/>
            <person name="Culley D."/>
            <person name="Magnuson J.K."/>
            <person name="James T.Y."/>
            <person name="O'Malley M.A."/>
            <person name="Stajich J.E."/>
            <person name="Spatafora J.W."/>
            <person name="Visel A."/>
            <person name="Grigoriev I.V."/>
        </authorList>
    </citation>
    <scope>NUCLEOTIDE SEQUENCE [LARGE SCALE GENOMIC DNA]</scope>
    <source>
        <strain evidence="2 3">NRRL 1336</strain>
    </source>
</reference>
<feature type="region of interest" description="Disordered" evidence="1">
    <location>
        <begin position="154"/>
        <end position="188"/>
    </location>
</feature>
<sequence length="284" mass="31071">MVSSSSSSTLLFESGIMKIFDYDPIHDRYLTRTLELPSLPLISNLDIPLFEPASTVLVSSIKPSSSMKATVNGDQKCRTATMSRFIEYFELADSTKVTATTTASTTTTTSSSSSLSVPSYYNCSSSTIRSSHSTPAKKATKSLYLTKTSIRCNSNPNLSKKNTTEELDPTLVSDTSSSPRKAPKRSLSSAFHVLSGLLPTKSKRRLDNKHDVQDDSDDNDSDSLISSSSSSSSIRMAWQGTTWLDEMKTSTDFDSRQRLASIDRSQPWWTATAPLSNHNVCVNA</sequence>
<proteinExistence type="predicted"/>
<organism evidence="2 3">
    <name type="scientific">Absidia repens</name>
    <dbReference type="NCBI Taxonomy" id="90262"/>
    <lineage>
        <taxon>Eukaryota</taxon>
        <taxon>Fungi</taxon>
        <taxon>Fungi incertae sedis</taxon>
        <taxon>Mucoromycota</taxon>
        <taxon>Mucoromycotina</taxon>
        <taxon>Mucoromycetes</taxon>
        <taxon>Mucorales</taxon>
        <taxon>Cunninghamellaceae</taxon>
        <taxon>Absidia</taxon>
    </lineage>
</organism>